<dbReference type="InterPro" id="IPR053937">
    <property type="entry name" value="GOST_TM"/>
</dbReference>
<keyword evidence="5 7" id="KW-0472">Membrane</keyword>
<dbReference type="InterPro" id="IPR009637">
    <property type="entry name" value="GPR107/GPR108-like"/>
</dbReference>
<feature type="transmembrane region" description="Helical" evidence="7">
    <location>
        <begin position="234"/>
        <end position="252"/>
    </location>
</feature>
<evidence type="ECO:0000256" key="5">
    <source>
        <dbReference type="ARBA" id="ARBA00023136"/>
    </source>
</evidence>
<feature type="domain" description="GOST seven transmembrane" evidence="8">
    <location>
        <begin position="136"/>
        <end position="369"/>
    </location>
</feature>
<dbReference type="PANTHER" id="PTHR21229">
    <property type="entry name" value="LUNG SEVEN TRANSMEMBRANE RECEPTOR"/>
    <property type="match status" value="1"/>
</dbReference>
<evidence type="ECO:0000313" key="9">
    <source>
        <dbReference type="EMBL" id="CAD9686190.1"/>
    </source>
</evidence>
<keyword evidence="2 7" id="KW-0812">Transmembrane</keyword>
<dbReference type="PANTHER" id="PTHR21229:SF2">
    <property type="entry name" value="RE59932P"/>
    <property type="match status" value="1"/>
</dbReference>
<dbReference type="Pfam" id="PF06814">
    <property type="entry name" value="GOST_TM"/>
    <property type="match status" value="1"/>
</dbReference>
<dbReference type="GO" id="GO:0016020">
    <property type="term" value="C:membrane"/>
    <property type="evidence" value="ECO:0007669"/>
    <property type="project" value="UniProtKB-SubCell"/>
</dbReference>
<reference evidence="9" key="1">
    <citation type="submission" date="2021-01" db="EMBL/GenBank/DDBJ databases">
        <authorList>
            <person name="Corre E."/>
            <person name="Pelletier E."/>
            <person name="Niang G."/>
            <person name="Scheremetjew M."/>
            <person name="Finn R."/>
            <person name="Kale V."/>
            <person name="Holt S."/>
            <person name="Cochrane G."/>
            <person name="Meng A."/>
            <person name="Brown T."/>
            <person name="Cohen L."/>
        </authorList>
    </citation>
    <scope>NUCLEOTIDE SEQUENCE</scope>
    <source>
        <strain evidence="9">NY070348D</strain>
    </source>
</reference>
<feature type="transmembrane region" description="Helical" evidence="7">
    <location>
        <begin position="345"/>
        <end position="363"/>
    </location>
</feature>
<feature type="region of interest" description="Disordered" evidence="6">
    <location>
        <begin position="410"/>
        <end position="432"/>
    </location>
</feature>
<protein>
    <recommendedName>
        <fullName evidence="8">GOST seven transmembrane domain-containing protein</fullName>
    </recommendedName>
</protein>
<dbReference type="AlphaFoldDB" id="A0A7S2S266"/>
<feature type="transmembrane region" description="Helical" evidence="7">
    <location>
        <begin position="131"/>
        <end position="150"/>
    </location>
</feature>
<gene>
    <name evidence="9" type="ORF">QSP1433_LOCUS9078</name>
</gene>
<accession>A0A7S2S266</accession>
<organism evidence="9">
    <name type="scientific">Mucochytrium quahogii</name>
    <dbReference type="NCBI Taxonomy" id="96639"/>
    <lineage>
        <taxon>Eukaryota</taxon>
        <taxon>Sar</taxon>
        <taxon>Stramenopiles</taxon>
        <taxon>Bigyra</taxon>
        <taxon>Labyrinthulomycetes</taxon>
        <taxon>Thraustochytrida</taxon>
        <taxon>Thraustochytriidae</taxon>
        <taxon>Mucochytrium</taxon>
    </lineage>
</organism>
<evidence type="ECO:0000256" key="1">
    <source>
        <dbReference type="ARBA" id="ARBA00004141"/>
    </source>
</evidence>
<evidence type="ECO:0000256" key="4">
    <source>
        <dbReference type="ARBA" id="ARBA00022989"/>
    </source>
</evidence>
<evidence type="ECO:0000256" key="7">
    <source>
        <dbReference type="SAM" id="Phobius"/>
    </source>
</evidence>
<proteinExistence type="predicted"/>
<keyword evidence="3" id="KW-0732">Signal</keyword>
<feature type="transmembrane region" description="Helical" evidence="7">
    <location>
        <begin position="162"/>
        <end position="180"/>
    </location>
</feature>
<evidence type="ECO:0000259" key="8">
    <source>
        <dbReference type="Pfam" id="PF06814"/>
    </source>
</evidence>
<dbReference type="GO" id="GO:0005794">
    <property type="term" value="C:Golgi apparatus"/>
    <property type="evidence" value="ECO:0007669"/>
    <property type="project" value="TreeGrafter"/>
</dbReference>
<name>A0A7S2S266_9STRA</name>
<comment type="subcellular location">
    <subcellularLocation>
        <location evidence="1">Membrane</location>
        <topology evidence="1">Multi-pass membrane protein</topology>
    </subcellularLocation>
</comment>
<feature type="transmembrane region" description="Helical" evidence="7">
    <location>
        <begin position="200"/>
        <end position="222"/>
    </location>
</feature>
<feature type="transmembrane region" description="Helical" evidence="7">
    <location>
        <begin position="314"/>
        <end position="333"/>
    </location>
</feature>
<feature type="transmembrane region" description="Helical" evidence="7">
    <location>
        <begin position="268"/>
        <end position="286"/>
    </location>
</feature>
<sequence length="432" mass="49832">MNVTGFRFSGGKKYKNERAGFIALNAETENIVLSSLHEEFQDEFSKVKRKCPFDDAKLPVLFKMVFYAKNATKKPRNAHKIKEVGDADEGLYEVSFVHCDGASEVEFHFESHMYNEGGNYLPYGETSVPSILFAFSCLFGVALGVWVAYVKKHKLRAHKVHHLMTVLLVFKMLSLLARSIDMHYIKMNGYSVVWNFLYHTFRAFKAIMFFLVVILIGTGWSLLKPALNPRERKFLLFVLPMQVLANIALEIADELPKGSTAFMRWRDIFLMVDLVCCLAVAVPIFAHIQHLERQTDIDSKAEVNLAKLKQFRRFYLLVLFYVYFSRVVIFLVGNSMNFKHRWVETLLREGLALIFYVVIGYSFKPTNENLYLKVATGEGEYEPDRMSSVGGDLDDDPFHEDYFFNADDEHQNQYGLDDDDDHAVEMSSVRKE</sequence>
<keyword evidence="4 7" id="KW-1133">Transmembrane helix</keyword>
<evidence type="ECO:0000256" key="2">
    <source>
        <dbReference type="ARBA" id="ARBA00022692"/>
    </source>
</evidence>
<dbReference type="EMBL" id="HBHK01014420">
    <property type="protein sequence ID" value="CAD9686190.1"/>
    <property type="molecule type" value="Transcribed_RNA"/>
</dbReference>
<evidence type="ECO:0000256" key="3">
    <source>
        <dbReference type="ARBA" id="ARBA00022729"/>
    </source>
</evidence>
<evidence type="ECO:0000256" key="6">
    <source>
        <dbReference type="SAM" id="MobiDB-lite"/>
    </source>
</evidence>